<dbReference type="NCBIfam" id="NF047768">
    <property type="entry name" value="Clp_like_SDH"/>
    <property type="match status" value="1"/>
</dbReference>
<organism evidence="1 2">
    <name type="scientific">Thalassovita mangrovi</name>
    <dbReference type="NCBI Taxonomy" id="2692236"/>
    <lineage>
        <taxon>Bacteria</taxon>
        <taxon>Pseudomonadati</taxon>
        <taxon>Pseudomonadota</taxon>
        <taxon>Alphaproteobacteria</taxon>
        <taxon>Rhodobacterales</taxon>
        <taxon>Roseobacteraceae</taxon>
        <taxon>Thalassovita</taxon>
    </lineage>
</organism>
<dbReference type="Proteomes" id="UP000479043">
    <property type="component" value="Unassembled WGS sequence"/>
</dbReference>
<gene>
    <name evidence="1" type="ORF">GR167_07905</name>
</gene>
<keyword evidence="2" id="KW-1185">Reference proteome</keyword>
<proteinExistence type="predicted"/>
<evidence type="ECO:0000313" key="2">
    <source>
        <dbReference type="Proteomes" id="UP000479043"/>
    </source>
</evidence>
<sequence>MDFMSIIWIFILITALQPAFQKKLQEALRQRKIDEIQRKRGSRVIVLVHRQETMSFLGFPLIRYIDVQDSEQVLRVIDSTDEDTPIDFVVHTPGGLVLAAVQISRALRKHKADVRVLVPHYAMSGGTLIALAADQIVLNRHAVLGPVDPQLGMQGGQAAASILAAVAQKNPKDIDDATLINADMAKKAIAQVKGDAVKLLASHMDQAEAEKVAEKLASGTWTHDYPISAEEAREMGLPVSTDMPAEVMDLMRLYPQPANKQGGVEYLPRKPQ</sequence>
<dbReference type="EMBL" id="WWEN01000003">
    <property type="protein sequence ID" value="MYM55225.1"/>
    <property type="molecule type" value="Genomic_DNA"/>
</dbReference>
<reference evidence="1 2" key="1">
    <citation type="submission" date="2020-01" db="EMBL/GenBank/DDBJ databases">
        <authorList>
            <person name="Chen S."/>
        </authorList>
    </citation>
    <scope>NUCLEOTIDE SEQUENCE [LARGE SCALE GENOMIC DNA]</scope>
    <source>
        <strain evidence="1 2">GS-10</strain>
    </source>
</reference>
<dbReference type="InterPro" id="IPR029045">
    <property type="entry name" value="ClpP/crotonase-like_dom_sf"/>
</dbReference>
<name>A0A6L8LHE7_9RHOB</name>
<dbReference type="SUPFAM" id="SSF52096">
    <property type="entry name" value="ClpP/crotonase"/>
    <property type="match status" value="1"/>
</dbReference>
<evidence type="ECO:0000313" key="1">
    <source>
        <dbReference type="EMBL" id="MYM55225.1"/>
    </source>
</evidence>
<accession>A0A6L8LHE7</accession>
<dbReference type="PANTHER" id="PTHR35984:SF1">
    <property type="entry name" value="PERIPLASMIC SERINE PROTEASE"/>
    <property type="match status" value="1"/>
</dbReference>
<dbReference type="PANTHER" id="PTHR35984">
    <property type="entry name" value="PERIPLASMIC SERINE PROTEASE"/>
    <property type="match status" value="1"/>
</dbReference>
<comment type="caution">
    <text evidence="1">The sequence shown here is derived from an EMBL/GenBank/DDBJ whole genome shotgun (WGS) entry which is preliminary data.</text>
</comment>
<dbReference type="RefSeq" id="WP_160972927.1">
    <property type="nucleotide sequence ID" value="NZ_WWEN01000003.1"/>
</dbReference>
<evidence type="ECO:0008006" key="3">
    <source>
        <dbReference type="Google" id="ProtNLM"/>
    </source>
</evidence>
<protein>
    <recommendedName>
        <fullName evidence="3">Serine protease, ClpP class</fullName>
    </recommendedName>
</protein>
<dbReference type="InterPro" id="IPR002825">
    <property type="entry name" value="Pept_S49_ser-pept_pro"/>
</dbReference>
<dbReference type="Gene3D" id="3.90.226.10">
    <property type="entry name" value="2-enoyl-CoA Hydratase, Chain A, domain 1"/>
    <property type="match status" value="1"/>
</dbReference>
<dbReference type="Pfam" id="PF01972">
    <property type="entry name" value="SDH_protease"/>
    <property type="match status" value="1"/>
</dbReference>
<dbReference type="GO" id="GO:0016020">
    <property type="term" value="C:membrane"/>
    <property type="evidence" value="ECO:0007669"/>
    <property type="project" value="InterPro"/>
</dbReference>
<dbReference type="AlphaFoldDB" id="A0A6L8LHE7"/>